<dbReference type="InterPro" id="IPR035093">
    <property type="entry name" value="RelE/ParE_toxin_dom_sf"/>
</dbReference>
<dbReference type="PANTHER" id="PTHR33755">
    <property type="entry name" value="TOXIN PARE1-RELATED"/>
    <property type="match status" value="1"/>
</dbReference>
<dbReference type="Proteomes" id="UP000254771">
    <property type="component" value="Unassembled WGS sequence"/>
</dbReference>
<evidence type="ECO:0000256" key="2">
    <source>
        <dbReference type="ARBA" id="ARBA00022649"/>
    </source>
</evidence>
<gene>
    <name evidence="3" type="ORF">DIZ78_08150</name>
</gene>
<keyword evidence="2" id="KW-1277">Toxin-antitoxin system</keyword>
<evidence type="ECO:0000313" key="4">
    <source>
        <dbReference type="Proteomes" id="UP000254771"/>
    </source>
</evidence>
<proteinExistence type="inferred from homology"/>
<dbReference type="NCBIfam" id="TIGR02385">
    <property type="entry name" value="RelE_StbE"/>
    <property type="match status" value="1"/>
</dbReference>
<comment type="similarity">
    <text evidence="1">Belongs to the RelE toxin family.</text>
</comment>
<sequence>MRIRWQDDAINDLIQVRRFIAMDNPSAAARVADRIRSAVPELADQPGMGRPGRVPGTREKVLVDIPYIIAYRVEENSVVILRVLHTSRKWPETIS</sequence>
<dbReference type="EMBL" id="QFXE01000009">
    <property type="protein sequence ID" value="RDH86450.1"/>
    <property type="molecule type" value="Genomic_DNA"/>
</dbReference>
<dbReference type="AlphaFoldDB" id="A0A370DPF7"/>
<evidence type="ECO:0000256" key="1">
    <source>
        <dbReference type="ARBA" id="ARBA00006226"/>
    </source>
</evidence>
<reference evidence="3 4" key="1">
    <citation type="journal article" date="2018" name="ISME J.">
        <title>Endosymbiont genomes yield clues of tubeworm success.</title>
        <authorList>
            <person name="Li Y."/>
            <person name="Liles M.R."/>
            <person name="Halanych K.M."/>
        </authorList>
    </citation>
    <scope>NUCLEOTIDE SEQUENCE [LARGE SCALE GENOMIC DNA]</scope>
    <source>
        <strain evidence="3">A1462</strain>
    </source>
</reference>
<evidence type="ECO:0000313" key="3">
    <source>
        <dbReference type="EMBL" id="RDH86450.1"/>
    </source>
</evidence>
<dbReference type="InterPro" id="IPR051803">
    <property type="entry name" value="TA_system_RelE-like_toxin"/>
</dbReference>
<dbReference type="InterPro" id="IPR007712">
    <property type="entry name" value="RelE/ParE_toxin"/>
</dbReference>
<comment type="caution">
    <text evidence="3">The sequence shown here is derived from an EMBL/GenBank/DDBJ whole genome shotgun (WGS) entry which is preliminary data.</text>
</comment>
<dbReference type="Pfam" id="PF05016">
    <property type="entry name" value="ParE_toxin"/>
    <property type="match status" value="1"/>
</dbReference>
<name>A0A370DPF7_9GAMM</name>
<dbReference type="Gene3D" id="3.30.2310.20">
    <property type="entry name" value="RelE-like"/>
    <property type="match status" value="1"/>
</dbReference>
<accession>A0A370DPF7</accession>
<protein>
    <submittedName>
        <fullName evidence="3">Type II toxin-antitoxin system mRNA interferase toxin, RelE/StbE family</fullName>
    </submittedName>
</protein>
<keyword evidence="4" id="KW-1185">Reference proteome</keyword>
<organism evidence="3 4">
    <name type="scientific">endosymbiont of Escarpia spicata</name>
    <dbReference type="NCBI Taxonomy" id="2200908"/>
    <lineage>
        <taxon>Bacteria</taxon>
        <taxon>Pseudomonadati</taxon>
        <taxon>Pseudomonadota</taxon>
        <taxon>Gammaproteobacteria</taxon>
        <taxon>sulfur-oxidizing symbionts</taxon>
    </lineage>
</organism>
<dbReference type="PANTHER" id="PTHR33755:SF6">
    <property type="entry name" value="PLASMID STABILIZATION SYSTEM PROTEIN"/>
    <property type="match status" value="1"/>
</dbReference>